<dbReference type="Proteomes" id="UP000515156">
    <property type="component" value="Chromosome 4"/>
</dbReference>
<feature type="compositionally biased region" description="Low complexity" evidence="2">
    <location>
        <begin position="39"/>
        <end position="50"/>
    </location>
</feature>
<accession>A0A6P7XVM2</accession>
<dbReference type="InterPro" id="IPR025259">
    <property type="entry name" value="CCDC34/181"/>
</dbReference>
<name>A0A6P7XVM2_9AMPH</name>
<dbReference type="AlphaFoldDB" id="A0A6P7XVM2"/>
<feature type="coiled-coil region" evidence="1">
    <location>
        <begin position="115"/>
        <end position="182"/>
    </location>
</feature>
<protein>
    <submittedName>
        <fullName evidence="5">Coiled-coil domain-containing protein 34</fullName>
    </submittedName>
</protein>
<gene>
    <name evidence="5" type="primary">CCDC34</name>
</gene>
<dbReference type="OrthoDB" id="5981665at2759"/>
<dbReference type="RefSeq" id="XP_030056553.1">
    <property type="nucleotide sequence ID" value="XM_030200693.1"/>
</dbReference>
<dbReference type="InParanoid" id="A0A6P7XVM2"/>
<organism evidence="4 5">
    <name type="scientific">Microcaecilia unicolor</name>
    <dbReference type="NCBI Taxonomy" id="1415580"/>
    <lineage>
        <taxon>Eukaryota</taxon>
        <taxon>Metazoa</taxon>
        <taxon>Chordata</taxon>
        <taxon>Craniata</taxon>
        <taxon>Vertebrata</taxon>
        <taxon>Euteleostomi</taxon>
        <taxon>Amphibia</taxon>
        <taxon>Gymnophiona</taxon>
        <taxon>Siphonopidae</taxon>
        <taxon>Microcaecilia</taxon>
    </lineage>
</organism>
<feature type="domain" description="Coiled-coil" evidence="3">
    <location>
        <begin position="150"/>
        <end position="221"/>
    </location>
</feature>
<evidence type="ECO:0000256" key="2">
    <source>
        <dbReference type="SAM" id="MobiDB-lite"/>
    </source>
</evidence>
<dbReference type="InterPro" id="IPR045323">
    <property type="entry name" value="CCDC34"/>
</dbReference>
<dbReference type="GeneID" id="115468743"/>
<dbReference type="CTD" id="91057"/>
<sequence>MSDSQNKDYSSGMSRSHSTPRKLITEKGKGLLTKIHHVSSSGDSTSSLISPIYHDSFESETAGQRDSSAKEPRDAGFEDILQKDREKSRWQDTTLTPWEEWLLNKERKERIRLQNRFVEESKKQQEQIKEKLQQEMKKKVAEEKHKEWIQKKIELEEEEKQLAELQEKKERSKRVFEEWLQNCKNKPRPLPNTYGYGNGKLSGYYDASCYPSPSFFNPVPWKPIQAPPPSRDMAFLMKKNKLSKMYDPMYEFPFKTKENSVPKIKRT</sequence>
<reference evidence="5" key="1">
    <citation type="submission" date="2025-08" db="UniProtKB">
        <authorList>
            <consortium name="RefSeq"/>
        </authorList>
    </citation>
    <scope>IDENTIFICATION</scope>
</reference>
<evidence type="ECO:0000313" key="5">
    <source>
        <dbReference type="RefSeq" id="XP_030056553.1"/>
    </source>
</evidence>
<feature type="compositionally biased region" description="Polar residues" evidence="2">
    <location>
        <begin position="1"/>
        <end position="17"/>
    </location>
</feature>
<feature type="region of interest" description="Disordered" evidence="2">
    <location>
        <begin position="1"/>
        <end position="89"/>
    </location>
</feature>
<dbReference type="Pfam" id="PF13904">
    <property type="entry name" value="CCDC34"/>
    <property type="match status" value="1"/>
</dbReference>
<dbReference type="FunCoup" id="A0A6P7XVM2">
    <property type="interactions" value="132"/>
</dbReference>
<proteinExistence type="predicted"/>
<evidence type="ECO:0000259" key="3">
    <source>
        <dbReference type="Pfam" id="PF13904"/>
    </source>
</evidence>
<dbReference type="KEGG" id="muo:115468743"/>
<dbReference type="PANTHER" id="PTHR23247">
    <property type="entry name" value="NY-REN-41 ANTIGEN L15 -RELATED"/>
    <property type="match status" value="1"/>
</dbReference>
<keyword evidence="4" id="KW-1185">Reference proteome</keyword>
<evidence type="ECO:0000256" key="1">
    <source>
        <dbReference type="SAM" id="Coils"/>
    </source>
</evidence>
<dbReference type="PANTHER" id="PTHR23247:SF2">
    <property type="entry name" value="COILED-COIL DOMAIN-CONTAINING PROTEIN 34"/>
    <property type="match status" value="1"/>
</dbReference>
<keyword evidence="1" id="KW-0175">Coiled coil</keyword>
<evidence type="ECO:0000313" key="4">
    <source>
        <dbReference type="Proteomes" id="UP000515156"/>
    </source>
</evidence>
<feature type="compositionally biased region" description="Basic and acidic residues" evidence="2">
    <location>
        <begin position="67"/>
        <end position="89"/>
    </location>
</feature>